<dbReference type="InterPro" id="IPR010982">
    <property type="entry name" value="Lambda_DNA-bd_dom_sf"/>
</dbReference>
<dbReference type="Pfam" id="PF13413">
    <property type="entry name" value="HTH_25"/>
    <property type="match status" value="1"/>
</dbReference>
<organism evidence="2 3">
    <name type="scientific">Candidatus Gottesmanbacteria bacterium GW2011_GWB1_43_11</name>
    <dbReference type="NCBI Taxonomy" id="1618446"/>
    <lineage>
        <taxon>Bacteria</taxon>
        <taxon>Candidatus Gottesmaniibacteriota</taxon>
    </lineage>
</organism>
<dbReference type="GO" id="GO:0003677">
    <property type="term" value="F:DNA binding"/>
    <property type="evidence" value="ECO:0007669"/>
    <property type="project" value="InterPro"/>
</dbReference>
<reference evidence="2 3" key="1">
    <citation type="journal article" date="2015" name="Nature">
        <title>rRNA introns, odd ribosomes, and small enigmatic genomes across a large radiation of phyla.</title>
        <authorList>
            <person name="Brown C.T."/>
            <person name="Hug L.A."/>
            <person name="Thomas B.C."/>
            <person name="Sharon I."/>
            <person name="Castelle C.J."/>
            <person name="Singh A."/>
            <person name="Wilkins M.J."/>
            <person name="Williams K.H."/>
            <person name="Banfield J.F."/>
        </authorList>
    </citation>
    <scope>NUCLEOTIDE SEQUENCE [LARGE SCALE GENOMIC DNA]</scope>
</reference>
<dbReference type="PANTHER" id="PTHR34475">
    <property type="match status" value="1"/>
</dbReference>
<evidence type="ECO:0000256" key="1">
    <source>
        <dbReference type="SAM" id="Phobius"/>
    </source>
</evidence>
<dbReference type="PANTHER" id="PTHR34475:SF1">
    <property type="entry name" value="CYTOSKELETON PROTEIN RODZ"/>
    <property type="match status" value="1"/>
</dbReference>
<evidence type="ECO:0000313" key="2">
    <source>
        <dbReference type="EMBL" id="KKS86906.1"/>
    </source>
</evidence>
<dbReference type="STRING" id="1618446.UV61_C0006G0107"/>
<dbReference type="AlphaFoldDB" id="A0A0G1EV45"/>
<evidence type="ECO:0008006" key="4">
    <source>
        <dbReference type="Google" id="ProtNLM"/>
    </source>
</evidence>
<keyword evidence="1" id="KW-0812">Transmembrane</keyword>
<proteinExistence type="predicted"/>
<keyword evidence="1" id="KW-1133">Transmembrane helix</keyword>
<name>A0A0G1EV45_9BACT</name>
<protein>
    <recommendedName>
        <fullName evidence="4">HTH cro/C1-type domain-containing protein</fullName>
    </recommendedName>
</protein>
<sequence length="210" mass="23962">MRTVGQLLKEDRLKKGFTLEQVEKATKIRAKFITAIETDNYQKLPAAPYIQGFIKNYSEFLGLSSPTILALFRRQFIERKRQNQPQIEEPLTKSAWQLTPNKVIFVLVVILVLGLLGYFYNQYQALHRPPPLTLENPKADIVVHEEILPVFGRTDPDATVSINQEPILVKSDGRFYKDIPLTLGSNTLVIESTSRIGEKTTLIRRVTRAP</sequence>
<evidence type="ECO:0000313" key="3">
    <source>
        <dbReference type="Proteomes" id="UP000034050"/>
    </source>
</evidence>
<keyword evidence="1" id="KW-0472">Membrane</keyword>
<dbReference type="Proteomes" id="UP000034050">
    <property type="component" value="Unassembled WGS sequence"/>
</dbReference>
<dbReference type="InterPro" id="IPR050400">
    <property type="entry name" value="Bact_Cytoskel_RodZ"/>
</dbReference>
<comment type="caution">
    <text evidence="2">The sequence shown here is derived from an EMBL/GenBank/DDBJ whole genome shotgun (WGS) entry which is preliminary data.</text>
</comment>
<feature type="transmembrane region" description="Helical" evidence="1">
    <location>
        <begin position="103"/>
        <end position="120"/>
    </location>
</feature>
<dbReference type="InterPro" id="IPR013783">
    <property type="entry name" value="Ig-like_fold"/>
</dbReference>
<dbReference type="Gene3D" id="1.10.260.40">
    <property type="entry name" value="lambda repressor-like DNA-binding domains"/>
    <property type="match status" value="1"/>
</dbReference>
<dbReference type="Gene3D" id="2.60.40.10">
    <property type="entry name" value="Immunoglobulins"/>
    <property type="match status" value="1"/>
</dbReference>
<dbReference type="EMBL" id="LCFD01000006">
    <property type="protein sequence ID" value="KKS86906.1"/>
    <property type="molecule type" value="Genomic_DNA"/>
</dbReference>
<accession>A0A0G1EV45</accession>
<gene>
    <name evidence="2" type="ORF">UV61_C0006G0107</name>
</gene>